<evidence type="ECO:0000313" key="9">
    <source>
        <dbReference type="EMBL" id="KAK7476968.1"/>
    </source>
</evidence>
<dbReference type="PRINTS" id="PR00007">
    <property type="entry name" value="COMPLEMNTC1Q"/>
</dbReference>
<dbReference type="SUPFAM" id="SSF52540">
    <property type="entry name" value="P-loop containing nucleoside triphosphate hydrolases"/>
    <property type="match status" value="1"/>
</dbReference>
<dbReference type="SUPFAM" id="SSF49842">
    <property type="entry name" value="TNF-like"/>
    <property type="match status" value="1"/>
</dbReference>
<name>A0ABD0JQT5_9CAEN</name>
<dbReference type="PROSITE" id="PS51720">
    <property type="entry name" value="G_AIG1"/>
    <property type="match status" value="1"/>
</dbReference>
<feature type="coiled-coil region" evidence="4">
    <location>
        <begin position="689"/>
        <end position="723"/>
    </location>
</feature>
<dbReference type="AlphaFoldDB" id="A0ABD0JQT5"/>
<evidence type="ECO:0000256" key="2">
    <source>
        <dbReference type="ARBA" id="ARBA00022741"/>
    </source>
</evidence>
<dbReference type="PANTHER" id="PTHR10903">
    <property type="entry name" value="GTPASE, IMAP FAMILY MEMBER-RELATED"/>
    <property type="match status" value="1"/>
</dbReference>
<comment type="similarity">
    <text evidence="1">Belongs to the TRAFAC class TrmE-Era-EngA-EngB-Septin-like GTPase superfamily. AIG1/Toc34/Toc159-like paraseptin GTPase family. IAN subfamily.</text>
</comment>
<dbReference type="Proteomes" id="UP001519460">
    <property type="component" value="Unassembled WGS sequence"/>
</dbReference>
<feature type="transmembrane region" description="Helical" evidence="6">
    <location>
        <begin position="600"/>
        <end position="620"/>
    </location>
</feature>
<keyword evidence="6" id="KW-0472">Membrane</keyword>
<dbReference type="InterPro" id="IPR027417">
    <property type="entry name" value="P-loop_NTPase"/>
</dbReference>
<gene>
    <name evidence="9" type="ORF">BaRGS_00031827</name>
</gene>
<keyword evidence="2" id="KW-0547">Nucleotide-binding</keyword>
<dbReference type="PANTHER" id="PTHR10903:SF184">
    <property type="entry name" value="GTP-BINDING PROTEIN A"/>
    <property type="match status" value="1"/>
</dbReference>
<keyword evidence="10" id="KW-1185">Reference proteome</keyword>
<evidence type="ECO:0000256" key="6">
    <source>
        <dbReference type="SAM" id="Phobius"/>
    </source>
</evidence>
<dbReference type="InterPro" id="IPR001073">
    <property type="entry name" value="C1q_dom"/>
</dbReference>
<comment type="caution">
    <text evidence="9">The sequence shown here is derived from an EMBL/GenBank/DDBJ whole genome shotgun (WGS) entry which is preliminary data.</text>
</comment>
<evidence type="ECO:0000256" key="5">
    <source>
        <dbReference type="SAM" id="MobiDB-lite"/>
    </source>
</evidence>
<evidence type="ECO:0000259" key="7">
    <source>
        <dbReference type="PROSITE" id="PS50871"/>
    </source>
</evidence>
<proteinExistence type="inferred from homology"/>
<protein>
    <submittedName>
        <fullName evidence="9">Uncharacterized protein</fullName>
    </submittedName>
</protein>
<keyword evidence="6" id="KW-0812">Transmembrane</keyword>
<dbReference type="FunFam" id="3.40.50.300:FF:000366">
    <property type="entry name" value="GTPase, IMAP family member 2"/>
    <property type="match status" value="1"/>
</dbReference>
<dbReference type="Gene3D" id="2.60.120.40">
    <property type="match status" value="1"/>
</dbReference>
<feature type="domain" description="AIG1-type G" evidence="8">
    <location>
        <begin position="343"/>
        <end position="545"/>
    </location>
</feature>
<sequence>MKFRPARAYFKTAVFRLSAHAPTLARGSFKGKATNQLKKGVRYQKSEQVFDMVEEWADQRSYCLWMSDTLPLDMSLPGGSDPPDRWTVQMIILCEQRPALVLTLYTTASCSGSKISTEHTKLKARDFSARTAQFLSSSLLSFFHRDFVLLPCSLPDDGLNCANLQLEVEDRMNYISRFYRGPKQLTLTTYRELTEAVTAAAGVTKVPCFLLDPGCSEAWLLLLEADWRDALSLLIEQMEHLDENKKDRQSQLLTYTEESEFKVKAAVVETAKRLSLRRRMVLVTSDEKLLSSTRRMIRQAEDDDEALSLVVVSPEEKQPSAQQVIYIDHSGPCTQGPSLFVDKNEFRLLLLGRTGSGRSTTGNTILGEKLFRSSVPGSFTSETSKCEVNGKKRNGIEIKVMDSPGLFDTSKDDKTISVEVRKAVVGMHGGLDAVLYVLKIGPYTEEELGVYKRLKAILGDDIKNYMIVVFTHGDLLGGKNIKRFLDQAPKGLREVLADCNERYVVFNNTIPEKTSQVDRLLEQVRKMRAQNGARPYKCEWRSDEEIERELAKIQASERHYNGQILPPPRRPTEDSAPRKKRNGGQGQGQPPLRTEAHRKFVTSIRAFVLFSVFVVFIVWSRLTETGYVHWYFNSSGLSPLLGFTMADGSFHFFLVTCLAMMALFLQATPTLAMPRERRSDDYGALDVVVNGLSEKLTQLTAQLQAVETRLASQEAANTQIETKLDVLDHPVVFTVRFRTLHVTGLGAGQTLKFDDVRYNAGGGYSPVNGLFTAPSSGSYAFFLEAMVHGDHGNNSLELAILKGSSTIANAYACCSLNARTSQSITVHLNQGDTVHVQIAHGTDLYGQRHTSFTGIKLSPN</sequence>
<evidence type="ECO:0000256" key="3">
    <source>
        <dbReference type="ARBA" id="ARBA00023134"/>
    </source>
</evidence>
<dbReference type="InterPro" id="IPR008983">
    <property type="entry name" value="Tumour_necrosis_fac-like_dom"/>
</dbReference>
<reference evidence="9 10" key="1">
    <citation type="journal article" date="2023" name="Sci. Data">
        <title>Genome assembly of the Korean intertidal mud-creeper Batillaria attramentaria.</title>
        <authorList>
            <person name="Patra A.K."/>
            <person name="Ho P.T."/>
            <person name="Jun S."/>
            <person name="Lee S.J."/>
            <person name="Kim Y."/>
            <person name="Won Y.J."/>
        </authorList>
    </citation>
    <scope>NUCLEOTIDE SEQUENCE [LARGE SCALE GENOMIC DNA]</scope>
    <source>
        <strain evidence="9">Wonlab-2016</strain>
    </source>
</reference>
<dbReference type="GO" id="GO:0005525">
    <property type="term" value="F:GTP binding"/>
    <property type="evidence" value="ECO:0007669"/>
    <property type="project" value="UniProtKB-KW"/>
</dbReference>
<feature type="domain" description="C1q" evidence="7">
    <location>
        <begin position="726"/>
        <end position="860"/>
    </location>
</feature>
<dbReference type="Pfam" id="PF00386">
    <property type="entry name" value="C1q"/>
    <property type="match status" value="1"/>
</dbReference>
<evidence type="ECO:0000256" key="1">
    <source>
        <dbReference type="ARBA" id="ARBA00008535"/>
    </source>
</evidence>
<evidence type="ECO:0000313" key="10">
    <source>
        <dbReference type="Proteomes" id="UP001519460"/>
    </source>
</evidence>
<keyword evidence="4" id="KW-0175">Coiled coil</keyword>
<dbReference type="EMBL" id="JACVVK020000361">
    <property type="protein sequence ID" value="KAK7476968.1"/>
    <property type="molecule type" value="Genomic_DNA"/>
</dbReference>
<dbReference type="Gene3D" id="3.40.50.300">
    <property type="entry name" value="P-loop containing nucleotide triphosphate hydrolases"/>
    <property type="match status" value="1"/>
</dbReference>
<feature type="transmembrane region" description="Helical" evidence="6">
    <location>
        <begin position="640"/>
        <end position="665"/>
    </location>
</feature>
<organism evidence="9 10">
    <name type="scientific">Batillaria attramentaria</name>
    <dbReference type="NCBI Taxonomy" id="370345"/>
    <lineage>
        <taxon>Eukaryota</taxon>
        <taxon>Metazoa</taxon>
        <taxon>Spiralia</taxon>
        <taxon>Lophotrochozoa</taxon>
        <taxon>Mollusca</taxon>
        <taxon>Gastropoda</taxon>
        <taxon>Caenogastropoda</taxon>
        <taxon>Sorbeoconcha</taxon>
        <taxon>Cerithioidea</taxon>
        <taxon>Batillariidae</taxon>
        <taxon>Batillaria</taxon>
    </lineage>
</organism>
<keyword evidence="6" id="KW-1133">Transmembrane helix</keyword>
<evidence type="ECO:0000256" key="4">
    <source>
        <dbReference type="SAM" id="Coils"/>
    </source>
</evidence>
<feature type="region of interest" description="Disordered" evidence="5">
    <location>
        <begin position="561"/>
        <end position="594"/>
    </location>
</feature>
<keyword evidence="3" id="KW-0342">GTP-binding</keyword>
<dbReference type="SMART" id="SM00110">
    <property type="entry name" value="C1Q"/>
    <property type="match status" value="1"/>
</dbReference>
<evidence type="ECO:0000259" key="8">
    <source>
        <dbReference type="PROSITE" id="PS51720"/>
    </source>
</evidence>
<dbReference type="InterPro" id="IPR006703">
    <property type="entry name" value="G_AIG1"/>
</dbReference>
<accession>A0ABD0JQT5</accession>
<dbReference type="InterPro" id="IPR045058">
    <property type="entry name" value="GIMA/IAN/Toc"/>
</dbReference>
<dbReference type="PROSITE" id="PS50871">
    <property type="entry name" value="C1Q"/>
    <property type="match status" value="1"/>
</dbReference>
<dbReference type="Pfam" id="PF04548">
    <property type="entry name" value="AIG1"/>
    <property type="match status" value="1"/>
</dbReference>